<sequence>MGNETVYRVMNHVDGMTLKEMVMKSGKLTYEKLCRYLCPVMKDLSKIHEKGIIHGAICPDNIMVNADGEVHLLDLGVAKDLYETKET</sequence>
<evidence type="ECO:0000259" key="1">
    <source>
        <dbReference type="PROSITE" id="PS50011"/>
    </source>
</evidence>
<name>A0AAE3DUA3_9FIRM</name>
<accession>A0AAE3DUA3</accession>
<dbReference type="Pfam" id="PF00069">
    <property type="entry name" value="Pkinase"/>
    <property type="match status" value="1"/>
</dbReference>
<organism evidence="2 3">
    <name type="scientific">Fusicatenibacter faecihominis</name>
    <dbReference type="NCBI Taxonomy" id="2881276"/>
    <lineage>
        <taxon>Bacteria</taxon>
        <taxon>Bacillati</taxon>
        <taxon>Bacillota</taxon>
        <taxon>Clostridia</taxon>
        <taxon>Lachnospirales</taxon>
        <taxon>Lachnospiraceae</taxon>
        <taxon>Fusicatenibacter</taxon>
    </lineage>
</organism>
<keyword evidence="3" id="KW-1185">Reference proteome</keyword>
<dbReference type="RefSeq" id="WP_227615635.1">
    <property type="nucleotide sequence ID" value="NZ_JAJEPR010000022.1"/>
</dbReference>
<reference evidence="2 3" key="1">
    <citation type="submission" date="2021-10" db="EMBL/GenBank/DDBJ databases">
        <title>Anaerobic single-cell dispensing facilitates the cultivation of human gut bacteria.</title>
        <authorList>
            <person name="Afrizal A."/>
        </authorList>
    </citation>
    <scope>NUCLEOTIDE SEQUENCE [LARGE SCALE GENOMIC DNA]</scope>
    <source>
        <strain evidence="2 3">CLA-AA-H277</strain>
    </source>
</reference>
<feature type="domain" description="Protein kinase" evidence="1">
    <location>
        <begin position="1"/>
        <end position="87"/>
    </location>
</feature>
<evidence type="ECO:0000313" key="3">
    <source>
        <dbReference type="Proteomes" id="UP001197875"/>
    </source>
</evidence>
<keyword evidence="2" id="KW-0418">Kinase</keyword>
<protein>
    <submittedName>
        <fullName evidence="2">Protein kinase</fullName>
    </submittedName>
</protein>
<dbReference type="GO" id="GO:0005524">
    <property type="term" value="F:ATP binding"/>
    <property type="evidence" value="ECO:0007669"/>
    <property type="project" value="InterPro"/>
</dbReference>
<dbReference type="InterPro" id="IPR011009">
    <property type="entry name" value="Kinase-like_dom_sf"/>
</dbReference>
<dbReference type="Gene3D" id="1.10.510.10">
    <property type="entry name" value="Transferase(Phosphotransferase) domain 1"/>
    <property type="match status" value="1"/>
</dbReference>
<dbReference type="PROSITE" id="PS50011">
    <property type="entry name" value="PROTEIN_KINASE_DOM"/>
    <property type="match status" value="1"/>
</dbReference>
<keyword evidence="2" id="KW-0808">Transferase</keyword>
<comment type="caution">
    <text evidence="2">The sequence shown here is derived from an EMBL/GenBank/DDBJ whole genome shotgun (WGS) entry which is preliminary data.</text>
</comment>
<dbReference type="InterPro" id="IPR000719">
    <property type="entry name" value="Prot_kinase_dom"/>
</dbReference>
<dbReference type="InterPro" id="IPR053235">
    <property type="entry name" value="Ser_Thr_kinase"/>
</dbReference>
<proteinExistence type="predicted"/>
<evidence type="ECO:0000313" key="2">
    <source>
        <dbReference type="EMBL" id="MCC2190563.1"/>
    </source>
</evidence>
<dbReference type="EMBL" id="JAJEPR010000022">
    <property type="protein sequence ID" value="MCC2190563.1"/>
    <property type="molecule type" value="Genomic_DNA"/>
</dbReference>
<dbReference type="GO" id="GO:0005737">
    <property type="term" value="C:cytoplasm"/>
    <property type="evidence" value="ECO:0007669"/>
    <property type="project" value="TreeGrafter"/>
</dbReference>
<dbReference type="Proteomes" id="UP001197875">
    <property type="component" value="Unassembled WGS sequence"/>
</dbReference>
<dbReference type="PANTHER" id="PTHR24361">
    <property type="entry name" value="MITOGEN-ACTIVATED KINASE KINASE KINASE"/>
    <property type="match status" value="1"/>
</dbReference>
<dbReference type="SUPFAM" id="SSF56112">
    <property type="entry name" value="Protein kinase-like (PK-like)"/>
    <property type="match status" value="1"/>
</dbReference>
<dbReference type="GO" id="GO:0004674">
    <property type="term" value="F:protein serine/threonine kinase activity"/>
    <property type="evidence" value="ECO:0007669"/>
    <property type="project" value="TreeGrafter"/>
</dbReference>
<gene>
    <name evidence="2" type="ORF">LKD71_12275</name>
</gene>
<dbReference type="AlphaFoldDB" id="A0AAE3DUA3"/>